<dbReference type="HOGENOM" id="CLU_023194_17_2_7"/>
<evidence type="ECO:0000259" key="2">
    <source>
        <dbReference type="Pfam" id="PF01408"/>
    </source>
</evidence>
<evidence type="ECO:0008006" key="6">
    <source>
        <dbReference type="Google" id="ProtNLM"/>
    </source>
</evidence>
<protein>
    <recommendedName>
        <fullName evidence="6">Gfo/Idh/MocA-like oxidoreductase N-terminal domain-containing protein</fullName>
    </recommendedName>
</protein>
<dbReference type="Gene3D" id="3.30.360.10">
    <property type="entry name" value="Dihydrodipicolinate Reductase, domain 2"/>
    <property type="match status" value="1"/>
</dbReference>
<keyword evidence="1" id="KW-0560">Oxidoreductase</keyword>
<sequence>MAEAPIRVGLIGAGGNVRNRHIPGFQKVEGCEIAAVANRTIESGQRVADEFHIPRVYGHWQDLLEDESINAVCIGTWPYTHRDMTLAALEKGKHVLTEARMASTAQEARDMLAASRRHSHLVCQLTPTSTSYKIDNVLKQMISDGYLGELLSVEMQRLQTGFVDMGGDLHWRHDWALSGYNTLNIGASYESMMRWLGRGTRVMAMAKVHVPYRRNAHGDLTSVTIPDHVDILYELANGAQVHMRMSATTGLSSGNQLWFYGTEGTIYVDHQQNVYAGRRGDAELSEVPNPPERQAYYRVEEQFTNAIRGTEQVTMVPFETGVHYMEWTEAVFRSAQTGQAVHLPL</sequence>
<feature type="domain" description="Gfo/Idh/MocA-like oxidoreductase N-terminal" evidence="2">
    <location>
        <begin position="6"/>
        <end position="122"/>
    </location>
</feature>
<dbReference type="Pfam" id="PF22725">
    <property type="entry name" value="GFO_IDH_MocA_C3"/>
    <property type="match status" value="1"/>
</dbReference>
<name>W4L4K3_ENTF1</name>
<organism evidence="4 5">
    <name type="scientific">Entotheonella factor</name>
    <dbReference type="NCBI Taxonomy" id="1429438"/>
    <lineage>
        <taxon>Bacteria</taxon>
        <taxon>Pseudomonadati</taxon>
        <taxon>Nitrospinota/Tectimicrobiota group</taxon>
        <taxon>Candidatus Tectimicrobiota</taxon>
        <taxon>Candidatus Entotheonellia</taxon>
        <taxon>Candidatus Entotheonellales</taxon>
        <taxon>Candidatus Entotheonellaceae</taxon>
        <taxon>Candidatus Entotheonella</taxon>
    </lineage>
</organism>
<gene>
    <name evidence="4" type="ORF">ETSY1_41205</name>
</gene>
<evidence type="ECO:0000313" key="4">
    <source>
        <dbReference type="EMBL" id="ETW92992.1"/>
    </source>
</evidence>
<dbReference type="SUPFAM" id="SSF51735">
    <property type="entry name" value="NAD(P)-binding Rossmann-fold domains"/>
    <property type="match status" value="1"/>
</dbReference>
<proteinExistence type="predicted"/>
<dbReference type="InterPro" id="IPR000683">
    <property type="entry name" value="Gfo/Idh/MocA-like_OxRdtase_N"/>
</dbReference>
<reference evidence="4 5" key="1">
    <citation type="journal article" date="2014" name="Nature">
        <title>An environmental bacterial taxon with a large and distinct metabolic repertoire.</title>
        <authorList>
            <person name="Wilson M.C."/>
            <person name="Mori T."/>
            <person name="Ruckert C."/>
            <person name="Uria A.R."/>
            <person name="Helf M.J."/>
            <person name="Takada K."/>
            <person name="Gernert C."/>
            <person name="Steffens U.A."/>
            <person name="Heycke N."/>
            <person name="Schmitt S."/>
            <person name="Rinke C."/>
            <person name="Helfrich E.J."/>
            <person name="Brachmann A.O."/>
            <person name="Gurgui C."/>
            <person name="Wakimoto T."/>
            <person name="Kracht M."/>
            <person name="Crusemann M."/>
            <person name="Hentschel U."/>
            <person name="Abe I."/>
            <person name="Matsunaga S."/>
            <person name="Kalinowski J."/>
            <person name="Takeyama H."/>
            <person name="Piel J."/>
        </authorList>
    </citation>
    <scope>NUCLEOTIDE SEQUENCE [LARGE SCALE GENOMIC DNA]</scope>
    <source>
        <strain evidence="5">TSY1</strain>
    </source>
</reference>
<dbReference type="SUPFAM" id="SSF55347">
    <property type="entry name" value="Glyceraldehyde-3-phosphate dehydrogenase-like, C-terminal domain"/>
    <property type="match status" value="1"/>
</dbReference>
<accession>W4L4K3</accession>
<dbReference type="InterPro" id="IPR055170">
    <property type="entry name" value="GFO_IDH_MocA-like_dom"/>
</dbReference>
<dbReference type="PANTHER" id="PTHR43818:SF11">
    <property type="entry name" value="BCDNA.GH03377"/>
    <property type="match status" value="1"/>
</dbReference>
<evidence type="ECO:0000256" key="1">
    <source>
        <dbReference type="ARBA" id="ARBA00023002"/>
    </source>
</evidence>
<feature type="domain" description="GFO/IDH/MocA-like oxidoreductase" evidence="3">
    <location>
        <begin position="138"/>
        <end position="266"/>
    </location>
</feature>
<dbReference type="PANTHER" id="PTHR43818">
    <property type="entry name" value="BCDNA.GH03377"/>
    <property type="match status" value="1"/>
</dbReference>
<dbReference type="EMBL" id="AZHW01001331">
    <property type="protein sequence ID" value="ETW92992.1"/>
    <property type="molecule type" value="Genomic_DNA"/>
</dbReference>
<keyword evidence="5" id="KW-1185">Reference proteome</keyword>
<evidence type="ECO:0000259" key="3">
    <source>
        <dbReference type="Pfam" id="PF22725"/>
    </source>
</evidence>
<dbReference type="AlphaFoldDB" id="W4L4K3"/>
<dbReference type="GO" id="GO:0000166">
    <property type="term" value="F:nucleotide binding"/>
    <property type="evidence" value="ECO:0007669"/>
    <property type="project" value="InterPro"/>
</dbReference>
<comment type="caution">
    <text evidence="4">The sequence shown here is derived from an EMBL/GenBank/DDBJ whole genome shotgun (WGS) entry which is preliminary data.</text>
</comment>
<dbReference type="Gene3D" id="3.40.50.720">
    <property type="entry name" value="NAD(P)-binding Rossmann-like Domain"/>
    <property type="match status" value="1"/>
</dbReference>
<dbReference type="Pfam" id="PF01408">
    <property type="entry name" value="GFO_IDH_MocA"/>
    <property type="match status" value="1"/>
</dbReference>
<dbReference type="InterPro" id="IPR036291">
    <property type="entry name" value="NAD(P)-bd_dom_sf"/>
</dbReference>
<evidence type="ECO:0000313" key="5">
    <source>
        <dbReference type="Proteomes" id="UP000019141"/>
    </source>
</evidence>
<dbReference type="Proteomes" id="UP000019141">
    <property type="component" value="Unassembled WGS sequence"/>
</dbReference>
<dbReference type="GO" id="GO:0016491">
    <property type="term" value="F:oxidoreductase activity"/>
    <property type="evidence" value="ECO:0007669"/>
    <property type="project" value="UniProtKB-KW"/>
</dbReference>
<dbReference type="InterPro" id="IPR050463">
    <property type="entry name" value="Gfo/Idh/MocA_oxidrdct_glycsds"/>
</dbReference>